<name>A0A5K3FU82_MESCO</name>
<sequence>MVSPAHLERKNVINSNSRPNFQVFVDLKRLHLQATVLFKALAFLADRLLVPQEKP</sequence>
<dbReference type="AlphaFoldDB" id="A0A5K3FU82"/>
<protein>
    <submittedName>
        <fullName evidence="1">Uncharacterized protein</fullName>
    </submittedName>
</protein>
<organism evidence="1">
    <name type="scientific">Mesocestoides corti</name>
    <name type="common">Flatworm</name>
    <dbReference type="NCBI Taxonomy" id="53468"/>
    <lineage>
        <taxon>Eukaryota</taxon>
        <taxon>Metazoa</taxon>
        <taxon>Spiralia</taxon>
        <taxon>Lophotrochozoa</taxon>
        <taxon>Platyhelminthes</taxon>
        <taxon>Cestoda</taxon>
        <taxon>Eucestoda</taxon>
        <taxon>Cyclophyllidea</taxon>
        <taxon>Mesocestoididae</taxon>
        <taxon>Mesocestoides</taxon>
    </lineage>
</organism>
<evidence type="ECO:0000313" key="1">
    <source>
        <dbReference type="WBParaSite" id="MCU_011766-RA"/>
    </source>
</evidence>
<dbReference type="WBParaSite" id="MCU_011766-RA">
    <property type="protein sequence ID" value="MCU_011766-RA"/>
    <property type="gene ID" value="MCU_011766"/>
</dbReference>
<proteinExistence type="predicted"/>
<reference evidence="1" key="1">
    <citation type="submission" date="2019-11" db="UniProtKB">
        <authorList>
            <consortium name="WormBaseParasite"/>
        </authorList>
    </citation>
    <scope>IDENTIFICATION</scope>
</reference>
<accession>A0A5K3FU82</accession>